<gene>
    <name evidence="2" type="ORF">GGI25_001747</name>
</gene>
<dbReference type="PANTHER" id="PTHR28265">
    <property type="entry name" value="MAINTENANCE OF TELOMERE CAPPING PROTEIN 1"/>
    <property type="match status" value="1"/>
</dbReference>
<protein>
    <submittedName>
        <fullName evidence="2">Uncharacterized protein</fullName>
    </submittedName>
</protein>
<accession>A0A9W8GA26</accession>
<name>A0A9W8GA26_9FUNG</name>
<organism evidence="2 3">
    <name type="scientific">Coemansia spiralis</name>
    <dbReference type="NCBI Taxonomy" id="417178"/>
    <lineage>
        <taxon>Eukaryota</taxon>
        <taxon>Fungi</taxon>
        <taxon>Fungi incertae sedis</taxon>
        <taxon>Zoopagomycota</taxon>
        <taxon>Kickxellomycotina</taxon>
        <taxon>Kickxellomycetes</taxon>
        <taxon>Kickxellales</taxon>
        <taxon>Kickxellaceae</taxon>
        <taxon>Coemansia</taxon>
    </lineage>
</organism>
<feature type="region of interest" description="Disordered" evidence="1">
    <location>
        <begin position="40"/>
        <end position="78"/>
    </location>
</feature>
<dbReference type="EMBL" id="JANBTW010000014">
    <property type="protein sequence ID" value="KAJ2679179.1"/>
    <property type="molecule type" value="Genomic_DNA"/>
</dbReference>
<evidence type="ECO:0000313" key="3">
    <source>
        <dbReference type="Proteomes" id="UP001151518"/>
    </source>
</evidence>
<reference evidence="2" key="1">
    <citation type="submission" date="2022-07" db="EMBL/GenBank/DDBJ databases">
        <title>Phylogenomic reconstructions and comparative analyses of Kickxellomycotina fungi.</title>
        <authorList>
            <person name="Reynolds N.K."/>
            <person name="Stajich J.E."/>
            <person name="Barry K."/>
            <person name="Grigoriev I.V."/>
            <person name="Crous P."/>
            <person name="Smith M.E."/>
        </authorList>
    </citation>
    <scope>NUCLEOTIDE SEQUENCE</scope>
    <source>
        <strain evidence="2">NRRL 3115</strain>
    </source>
</reference>
<dbReference type="AlphaFoldDB" id="A0A9W8GA26"/>
<dbReference type="PANTHER" id="PTHR28265:SF1">
    <property type="entry name" value="MAINTENANCE OF TELOMERE CAPPING PROTEIN 1"/>
    <property type="match status" value="1"/>
</dbReference>
<dbReference type="Pfam" id="PF10310">
    <property type="entry name" value="DUF5427"/>
    <property type="match status" value="1"/>
</dbReference>
<feature type="compositionally biased region" description="Basic and acidic residues" evidence="1">
    <location>
        <begin position="301"/>
        <end position="311"/>
    </location>
</feature>
<proteinExistence type="predicted"/>
<feature type="compositionally biased region" description="Polar residues" evidence="1">
    <location>
        <begin position="92"/>
        <end position="108"/>
    </location>
</feature>
<evidence type="ECO:0000256" key="1">
    <source>
        <dbReference type="SAM" id="MobiDB-lite"/>
    </source>
</evidence>
<sequence>MDTSYVELKQDFRKMSQKNSIDAESKKKARDDALEFLETLKISDDPNAQNNEAAHNNEDAAAHQDNSASSGKDEDPKSMLKFIDDLTESAKRTNSLPDNGSGETKNGDSANSGVTSNNSSSWSWGGLWGQATALVEQNQQLKSGIGKLKESLDHVRNTEASRSIESRVKTFVNQENISKFSGDLKRSLDTVIDTLAPPIQEHEVFSIHLVDNVGDENIESVVYRTMDSVFDFHGTGEINVKSAAVEMKEAPEMKTTRGDTFTLPKGFDGGYGAAVSAIQFIQNARKSNAKETKSSSAVDTTDPKDGEKLQDTARSTSPLFYRAQKTELFVAVQPFSVIPIEDQGFMSLCVVLRDPSRNITLRTFSQMLPLSCWAKPHDQIVAVDIDSSLGSAVNMKSDSIIQRMQEMNEECLYEAVMLAVKSLSNEYLTSRPSSVERNGAAAVAVTATPSSTAAGNNDVISRPLPQAD</sequence>
<feature type="compositionally biased region" description="Low complexity" evidence="1">
    <location>
        <begin position="109"/>
        <end position="118"/>
    </location>
</feature>
<feature type="region of interest" description="Disordered" evidence="1">
    <location>
        <begin position="289"/>
        <end position="313"/>
    </location>
</feature>
<feature type="region of interest" description="Disordered" evidence="1">
    <location>
        <begin position="91"/>
        <end position="118"/>
    </location>
</feature>
<dbReference type="OrthoDB" id="5594977at2759"/>
<evidence type="ECO:0000313" key="2">
    <source>
        <dbReference type="EMBL" id="KAJ2679179.1"/>
    </source>
</evidence>
<dbReference type="Proteomes" id="UP001151518">
    <property type="component" value="Unassembled WGS sequence"/>
</dbReference>
<dbReference type="InterPro" id="IPR018814">
    <property type="entry name" value="DUF5427"/>
</dbReference>
<comment type="caution">
    <text evidence="2">The sequence shown here is derived from an EMBL/GenBank/DDBJ whole genome shotgun (WGS) entry which is preliminary data.</text>
</comment>